<evidence type="ECO:0000313" key="5">
    <source>
        <dbReference type="Proteomes" id="UP000249799"/>
    </source>
</evidence>
<feature type="domain" description="Ribosome maturation factor RimP C-terminal" evidence="3">
    <location>
        <begin position="129"/>
        <end position="196"/>
    </location>
</feature>
<dbReference type="AlphaFoldDB" id="A0A2Z4FKR7"/>
<dbReference type="CDD" id="cd01734">
    <property type="entry name" value="YlxS_C"/>
    <property type="match status" value="1"/>
</dbReference>
<dbReference type="KEGG" id="bsed:DN745_09515"/>
<dbReference type="Proteomes" id="UP000249799">
    <property type="component" value="Chromosome"/>
</dbReference>
<dbReference type="Gene3D" id="2.30.30.180">
    <property type="entry name" value="Ribosome maturation factor RimP, C-terminal domain"/>
    <property type="match status" value="1"/>
</dbReference>
<evidence type="ECO:0000259" key="2">
    <source>
        <dbReference type="Pfam" id="PF02576"/>
    </source>
</evidence>
<protein>
    <recommendedName>
        <fullName evidence="1">Ribosome maturation factor RimP</fullName>
    </recommendedName>
</protein>
<accession>A0A2Z4FKR7</accession>
<dbReference type="GO" id="GO:0000028">
    <property type="term" value="P:ribosomal small subunit assembly"/>
    <property type="evidence" value="ECO:0007669"/>
    <property type="project" value="TreeGrafter"/>
</dbReference>
<dbReference type="InterPro" id="IPR003728">
    <property type="entry name" value="Ribosome_maturation_RimP"/>
</dbReference>
<dbReference type="GO" id="GO:0006412">
    <property type="term" value="P:translation"/>
    <property type="evidence" value="ECO:0007669"/>
    <property type="project" value="TreeGrafter"/>
</dbReference>
<evidence type="ECO:0000256" key="1">
    <source>
        <dbReference type="HAMAP-Rule" id="MF_01077"/>
    </source>
</evidence>
<comment type="similarity">
    <text evidence="1">Belongs to the RimP family.</text>
</comment>
<keyword evidence="1" id="KW-0963">Cytoplasm</keyword>
<organism evidence="4 5">
    <name type="scientific">Bradymonas sediminis</name>
    <dbReference type="NCBI Taxonomy" id="1548548"/>
    <lineage>
        <taxon>Bacteria</taxon>
        <taxon>Deltaproteobacteria</taxon>
        <taxon>Bradymonadales</taxon>
        <taxon>Bradymonadaceae</taxon>
        <taxon>Bradymonas</taxon>
    </lineage>
</organism>
<dbReference type="Pfam" id="PF17384">
    <property type="entry name" value="DUF150_C"/>
    <property type="match status" value="1"/>
</dbReference>
<keyword evidence="5" id="KW-1185">Reference proteome</keyword>
<dbReference type="OrthoDB" id="9805006at2"/>
<reference evidence="4 5" key="1">
    <citation type="submission" date="2018-06" db="EMBL/GenBank/DDBJ databases">
        <title>Lujinxingia sediminis gen. nov. sp. nov., a new facultative anaerobic member of the class Deltaproteobacteria, and proposal of Lujinxingaceae fam. nov.</title>
        <authorList>
            <person name="Guo L.-Y."/>
            <person name="Li C.-M."/>
            <person name="Wang S."/>
            <person name="Du Z.-J."/>
        </authorList>
    </citation>
    <scope>NUCLEOTIDE SEQUENCE [LARGE SCALE GENOMIC DNA]</scope>
    <source>
        <strain evidence="4 5">FA350</strain>
    </source>
</reference>
<evidence type="ECO:0000259" key="3">
    <source>
        <dbReference type="Pfam" id="PF17384"/>
    </source>
</evidence>
<dbReference type="Gene3D" id="3.30.300.70">
    <property type="entry name" value="RimP-like superfamily, N-terminal"/>
    <property type="match status" value="1"/>
</dbReference>
<comment type="subcellular location">
    <subcellularLocation>
        <location evidence="1">Cytoplasm</location>
    </subcellularLocation>
</comment>
<keyword evidence="1" id="KW-0690">Ribosome biogenesis</keyword>
<sequence>MGLRQDRWSSFVAKRRRRKQASSQDGSADISAQAGEVYAPQAVANIREWAAEAAAANGVALYDVEMVVHGRWTIRVYIDRPGPLNPEESVKAGECQKVSRYLEAYLDAASDLPDNYVLEVSSPGIERLLKTPEHLEMVVGHRVQLVVRTQVEGKNKFSGELMAYQDGVLSVLLDEGPNEPVDIQWADVKEARLKYDFDF</sequence>
<dbReference type="Pfam" id="PF02576">
    <property type="entry name" value="RimP_N"/>
    <property type="match status" value="1"/>
</dbReference>
<gene>
    <name evidence="1" type="primary">rimP</name>
    <name evidence="4" type="ORF">DN745_09515</name>
</gene>
<proteinExistence type="inferred from homology"/>
<dbReference type="SUPFAM" id="SSF75420">
    <property type="entry name" value="YhbC-like, N-terminal domain"/>
    <property type="match status" value="1"/>
</dbReference>
<dbReference type="EMBL" id="CP030032">
    <property type="protein sequence ID" value="AWV89559.1"/>
    <property type="molecule type" value="Genomic_DNA"/>
</dbReference>
<dbReference type="InterPro" id="IPR035956">
    <property type="entry name" value="RimP_N_sf"/>
</dbReference>
<dbReference type="SUPFAM" id="SSF74942">
    <property type="entry name" value="YhbC-like, C-terminal domain"/>
    <property type="match status" value="1"/>
</dbReference>
<dbReference type="GO" id="GO:0005829">
    <property type="term" value="C:cytosol"/>
    <property type="evidence" value="ECO:0007669"/>
    <property type="project" value="TreeGrafter"/>
</dbReference>
<dbReference type="PANTHER" id="PTHR33867:SF1">
    <property type="entry name" value="RIBOSOME MATURATION FACTOR RIMP"/>
    <property type="match status" value="1"/>
</dbReference>
<comment type="function">
    <text evidence="1">Required for maturation of 30S ribosomal subunits.</text>
</comment>
<dbReference type="HAMAP" id="MF_01077">
    <property type="entry name" value="RimP"/>
    <property type="match status" value="1"/>
</dbReference>
<dbReference type="InterPro" id="IPR028998">
    <property type="entry name" value="RimP_C"/>
</dbReference>
<dbReference type="PANTHER" id="PTHR33867">
    <property type="entry name" value="RIBOSOME MATURATION FACTOR RIMP"/>
    <property type="match status" value="1"/>
</dbReference>
<dbReference type="InterPro" id="IPR036847">
    <property type="entry name" value="RimP_C_sf"/>
</dbReference>
<evidence type="ECO:0000313" key="4">
    <source>
        <dbReference type="EMBL" id="AWV89559.1"/>
    </source>
</evidence>
<feature type="domain" description="Ribosome maturation factor RimP N-terminal" evidence="2">
    <location>
        <begin position="51"/>
        <end position="126"/>
    </location>
</feature>
<dbReference type="InterPro" id="IPR028989">
    <property type="entry name" value="RimP_N"/>
</dbReference>
<name>A0A2Z4FKR7_9DELT</name>